<organism evidence="4 5">
    <name type="scientific">Candidatus Phycosocius bacilliformis</name>
    <dbReference type="NCBI Taxonomy" id="1445552"/>
    <lineage>
        <taxon>Bacteria</taxon>
        <taxon>Pseudomonadati</taxon>
        <taxon>Pseudomonadota</taxon>
        <taxon>Alphaproteobacteria</taxon>
        <taxon>Caulobacterales</taxon>
        <taxon>Caulobacterales incertae sedis</taxon>
        <taxon>Candidatus Phycosocius</taxon>
    </lineage>
</organism>
<accession>A0A2P2ECL5</accession>
<comment type="caution">
    <text evidence="4">The sequence shown here is derived from an EMBL/GenBank/DDBJ whole genome shotgun (WGS) entry which is preliminary data.</text>
</comment>
<dbReference type="Gene3D" id="1.10.357.10">
    <property type="entry name" value="Tetracycline Repressor, domain 2"/>
    <property type="match status" value="1"/>
</dbReference>
<reference evidence="4 5" key="1">
    <citation type="journal article" date="2018" name="Genome Announc.">
        <title>Draft Genome Sequence of "Candidatus Phycosocius bacilliformis," an Alphaproteobacterial Ectosymbiont of the Hydrocarbon-Producing Green Alga Botryococcus braunii.</title>
        <authorList>
            <person name="Tanabe Y."/>
            <person name="Yamaguchi H."/>
            <person name="Watanabe M.M."/>
        </authorList>
    </citation>
    <scope>NUCLEOTIDE SEQUENCE [LARGE SCALE GENOMIC DNA]</scope>
    <source>
        <strain evidence="4 5">BOTRYCO-2</strain>
    </source>
</reference>
<dbReference type="InterPro" id="IPR009057">
    <property type="entry name" value="Homeodomain-like_sf"/>
</dbReference>
<dbReference type="InterPro" id="IPR001647">
    <property type="entry name" value="HTH_TetR"/>
</dbReference>
<dbReference type="PROSITE" id="PS50977">
    <property type="entry name" value="HTH_TETR_2"/>
    <property type="match status" value="1"/>
</dbReference>
<evidence type="ECO:0000313" key="4">
    <source>
        <dbReference type="EMBL" id="GBF58818.1"/>
    </source>
</evidence>
<feature type="DNA-binding region" description="H-T-H motif" evidence="2">
    <location>
        <begin position="28"/>
        <end position="47"/>
    </location>
</feature>
<dbReference type="SUPFAM" id="SSF46689">
    <property type="entry name" value="Homeodomain-like"/>
    <property type="match status" value="1"/>
</dbReference>
<dbReference type="GO" id="GO:0000976">
    <property type="term" value="F:transcription cis-regulatory region binding"/>
    <property type="evidence" value="ECO:0007669"/>
    <property type="project" value="TreeGrafter"/>
</dbReference>
<evidence type="ECO:0000256" key="2">
    <source>
        <dbReference type="PROSITE-ProRule" id="PRU00335"/>
    </source>
</evidence>
<proteinExistence type="predicted"/>
<keyword evidence="5" id="KW-1185">Reference proteome</keyword>
<feature type="domain" description="HTH tetR-type" evidence="3">
    <location>
        <begin position="5"/>
        <end position="65"/>
    </location>
</feature>
<gene>
    <name evidence="4" type="ORF">PbB2_02506</name>
</gene>
<name>A0A2P2ECL5_9PROT</name>
<evidence type="ECO:0000313" key="5">
    <source>
        <dbReference type="Proteomes" id="UP000245086"/>
    </source>
</evidence>
<protein>
    <recommendedName>
        <fullName evidence="3">HTH tetR-type domain-containing protein</fullName>
    </recommendedName>
</protein>
<evidence type="ECO:0000259" key="3">
    <source>
        <dbReference type="PROSITE" id="PS50977"/>
    </source>
</evidence>
<dbReference type="GO" id="GO:0003700">
    <property type="term" value="F:DNA-binding transcription factor activity"/>
    <property type="evidence" value="ECO:0007669"/>
    <property type="project" value="TreeGrafter"/>
</dbReference>
<sequence>MTDRKQGAQRLIAAARLEFNEKGFEGTHTNAIARRAGFAPQTFYRHFADKLAIFLAVYRLWAEEENEALSSATSPDQMVDVLLRHHASHRLFRRALRYLTNREAEVARVRAHSRQSQMAAAMARFPALDPTKALLLILTLERLSDGLIEGEIEACGISAAATRAAMVDLLEKARLG</sequence>
<dbReference type="Proteomes" id="UP000245086">
    <property type="component" value="Unassembled WGS sequence"/>
</dbReference>
<dbReference type="AlphaFoldDB" id="A0A2P2ECL5"/>
<dbReference type="Pfam" id="PF00440">
    <property type="entry name" value="TetR_N"/>
    <property type="match status" value="1"/>
</dbReference>
<keyword evidence="1 2" id="KW-0238">DNA-binding</keyword>
<dbReference type="PANTHER" id="PTHR30055:SF223">
    <property type="entry name" value="HTH-TYPE TRANSCRIPTIONAL REGULATOR UIDR"/>
    <property type="match status" value="1"/>
</dbReference>
<dbReference type="EMBL" id="BFBR01000008">
    <property type="protein sequence ID" value="GBF58818.1"/>
    <property type="molecule type" value="Genomic_DNA"/>
</dbReference>
<dbReference type="InterPro" id="IPR050109">
    <property type="entry name" value="HTH-type_TetR-like_transc_reg"/>
</dbReference>
<dbReference type="PRINTS" id="PR00455">
    <property type="entry name" value="HTHTETR"/>
</dbReference>
<dbReference type="PANTHER" id="PTHR30055">
    <property type="entry name" value="HTH-TYPE TRANSCRIPTIONAL REGULATOR RUTR"/>
    <property type="match status" value="1"/>
</dbReference>
<evidence type="ECO:0000256" key="1">
    <source>
        <dbReference type="ARBA" id="ARBA00023125"/>
    </source>
</evidence>